<dbReference type="InterPro" id="IPR001164">
    <property type="entry name" value="ArfGAP_dom"/>
</dbReference>
<dbReference type="GO" id="GO:0030100">
    <property type="term" value="P:regulation of endocytosis"/>
    <property type="evidence" value="ECO:0007669"/>
    <property type="project" value="TreeGrafter"/>
</dbReference>
<dbReference type="Gene3D" id="1.10.220.150">
    <property type="entry name" value="Arf GTPase activating protein"/>
    <property type="match status" value="1"/>
</dbReference>
<proteinExistence type="predicted"/>
<dbReference type="CDD" id="cd08830">
    <property type="entry name" value="ArfGap_ArfGap1"/>
    <property type="match status" value="1"/>
</dbReference>
<keyword evidence="4" id="KW-0862">Zinc</keyword>
<dbReference type="GO" id="GO:0005096">
    <property type="term" value="F:GTPase activator activity"/>
    <property type="evidence" value="ECO:0007669"/>
    <property type="project" value="UniProtKB-KW"/>
</dbReference>
<evidence type="ECO:0000256" key="3">
    <source>
        <dbReference type="ARBA" id="ARBA00022771"/>
    </source>
</evidence>
<dbReference type="AlphaFoldDB" id="A0A915PQR4"/>
<keyword evidence="1" id="KW-0343">GTPase activation</keyword>
<evidence type="ECO:0000313" key="8">
    <source>
        <dbReference type="WBParaSite" id="sdigi.contig20.g1731.t1"/>
    </source>
</evidence>
<evidence type="ECO:0000256" key="5">
    <source>
        <dbReference type="PROSITE-ProRule" id="PRU00288"/>
    </source>
</evidence>
<evidence type="ECO:0000256" key="2">
    <source>
        <dbReference type="ARBA" id="ARBA00022723"/>
    </source>
</evidence>
<dbReference type="InterPro" id="IPR037278">
    <property type="entry name" value="ARFGAP/RecO"/>
</dbReference>
<dbReference type="PROSITE" id="PS50115">
    <property type="entry name" value="ARFGAP"/>
    <property type="match status" value="1"/>
</dbReference>
<accession>A0A915PQR4</accession>
<dbReference type="GO" id="GO:0032012">
    <property type="term" value="P:regulation of ARF protein signal transduction"/>
    <property type="evidence" value="ECO:0007669"/>
    <property type="project" value="TreeGrafter"/>
</dbReference>
<dbReference type="GO" id="GO:0000139">
    <property type="term" value="C:Golgi membrane"/>
    <property type="evidence" value="ECO:0007669"/>
    <property type="project" value="TreeGrafter"/>
</dbReference>
<dbReference type="SMART" id="SM00105">
    <property type="entry name" value="ArfGap"/>
    <property type="match status" value="1"/>
</dbReference>
<dbReference type="Pfam" id="PF01412">
    <property type="entry name" value="ArfGap"/>
    <property type="match status" value="1"/>
</dbReference>
<keyword evidence="7" id="KW-1185">Reference proteome</keyword>
<dbReference type="InterPro" id="IPR038508">
    <property type="entry name" value="ArfGAP_dom_sf"/>
</dbReference>
<evidence type="ECO:0000256" key="1">
    <source>
        <dbReference type="ARBA" id="ARBA00022468"/>
    </source>
</evidence>
<sequence>MKKVKLRTWTWELERKELRNHTVSRSGARGHFLASLIRVDVGTSSLRSWSRVYVGRNGRTALADSLPASLVNRAQRLLFSAQLFIPENTGWHVLLQQSHDMASPRTRRIIRDIRAIPGNNICFECGASNPQWASVTYGIWLCLDCSGLHRGLGVHVSFVRSTTMDKWKDSELNKLKAGGNAKALEFLRSQSDYQPNWSLHERYNSRAAALLRDKVLTEAQNREWSVETSPARNFIPNTLTNPFHPRISGNNSSNSLSTYYGGNTTRITCDSYHSDYDNSCSSSGFIFLKLEILVKVAIKGWNMLSKGATNAASYAKDIGSHATAKATELSESVTEKVRDGTLLNKPTLGSLAQKATEIGSKSWTGLSNFIKSPSLQGFILPGKSDYEDLAAPENQENASFEQQKSNYQTYRNSSVDCDSKFSTTSDFVNCSDSTKSVAESDQSIKKTLPRIKKEQTPPLIDFSLDESKIILPKASVPKSLIQGNPVVTNKTTICSKNVAPKKDWDDDAWELLNQ</sequence>
<name>A0A915PQR4_9BILA</name>
<dbReference type="Proteomes" id="UP000887581">
    <property type="component" value="Unplaced"/>
</dbReference>
<protein>
    <submittedName>
        <fullName evidence="8">Arf-GAP domain-containing protein</fullName>
    </submittedName>
</protein>
<evidence type="ECO:0000259" key="6">
    <source>
        <dbReference type="PROSITE" id="PS50115"/>
    </source>
</evidence>
<keyword evidence="2" id="KW-0479">Metal-binding</keyword>
<dbReference type="PANTHER" id="PTHR46395">
    <property type="entry name" value="ADP-RIBOSYLATION FACTOR GTPASE-ACTIVATING PROTEIN 1"/>
    <property type="match status" value="1"/>
</dbReference>
<reference evidence="8" key="1">
    <citation type="submission" date="2022-11" db="UniProtKB">
        <authorList>
            <consortium name="WormBaseParasite"/>
        </authorList>
    </citation>
    <scope>IDENTIFICATION</scope>
</reference>
<keyword evidence="3 5" id="KW-0863">Zinc-finger</keyword>
<dbReference type="FunFam" id="1.10.220.150:FF:000014">
    <property type="entry name" value="ADP-ribosylation factor GTPase-activating protein"/>
    <property type="match status" value="1"/>
</dbReference>
<dbReference type="GO" id="GO:0008270">
    <property type="term" value="F:zinc ion binding"/>
    <property type="evidence" value="ECO:0007669"/>
    <property type="project" value="UniProtKB-KW"/>
</dbReference>
<organism evidence="7 8">
    <name type="scientific">Setaria digitata</name>
    <dbReference type="NCBI Taxonomy" id="48799"/>
    <lineage>
        <taxon>Eukaryota</taxon>
        <taxon>Metazoa</taxon>
        <taxon>Ecdysozoa</taxon>
        <taxon>Nematoda</taxon>
        <taxon>Chromadorea</taxon>
        <taxon>Rhabditida</taxon>
        <taxon>Spirurina</taxon>
        <taxon>Spiruromorpha</taxon>
        <taxon>Filarioidea</taxon>
        <taxon>Setariidae</taxon>
        <taxon>Setaria</taxon>
    </lineage>
</organism>
<dbReference type="PRINTS" id="PR00405">
    <property type="entry name" value="REVINTRACTNG"/>
</dbReference>
<dbReference type="PANTHER" id="PTHR46395:SF1">
    <property type="entry name" value="ADP-RIBOSYLATION FACTOR GTPASE-ACTIVATING PROTEIN 1"/>
    <property type="match status" value="1"/>
</dbReference>
<dbReference type="WBParaSite" id="sdigi.contig20.g1731.t1">
    <property type="protein sequence ID" value="sdigi.contig20.g1731.t1"/>
    <property type="gene ID" value="sdigi.contig20.g1731"/>
</dbReference>
<feature type="domain" description="Arf-GAP" evidence="6">
    <location>
        <begin position="107"/>
        <end position="224"/>
    </location>
</feature>
<dbReference type="SUPFAM" id="SSF57863">
    <property type="entry name" value="ArfGap/RecO-like zinc finger"/>
    <property type="match status" value="1"/>
</dbReference>
<evidence type="ECO:0000313" key="7">
    <source>
        <dbReference type="Proteomes" id="UP000887581"/>
    </source>
</evidence>
<evidence type="ECO:0000256" key="4">
    <source>
        <dbReference type="ARBA" id="ARBA00022833"/>
    </source>
</evidence>